<accession>A0A6T8HV59</accession>
<evidence type="ECO:0000313" key="3">
    <source>
        <dbReference type="EMBL" id="CAD8410452.1"/>
    </source>
</evidence>
<evidence type="ECO:0000313" key="2">
    <source>
        <dbReference type="EMBL" id="CAD8410451.1"/>
    </source>
</evidence>
<feature type="transmembrane region" description="Helical" evidence="1">
    <location>
        <begin position="32"/>
        <end position="52"/>
    </location>
</feature>
<dbReference type="EMBL" id="HBEL01013777">
    <property type="protein sequence ID" value="CAD8410452.1"/>
    <property type="molecule type" value="Transcribed_RNA"/>
</dbReference>
<evidence type="ECO:0000256" key="1">
    <source>
        <dbReference type="SAM" id="Phobius"/>
    </source>
</evidence>
<dbReference type="AlphaFoldDB" id="A0A6T8HV59"/>
<dbReference type="EMBL" id="HBEL01013776">
    <property type="protein sequence ID" value="CAD8410451.1"/>
    <property type="molecule type" value="Transcribed_RNA"/>
</dbReference>
<proteinExistence type="predicted"/>
<keyword evidence="1" id="KW-0812">Transmembrane</keyword>
<organism evidence="3">
    <name type="scientific">Proboscia inermis</name>
    <dbReference type="NCBI Taxonomy" id="420281"/>
    <lineage>
        <taxon>Eukaryota</taxon>
        <taxon>Sar</taxon>
        <taxon>Stramenopiles</taxon>
        <taxon>Ochrophyta</taxon>
        <taxon>Bacillariophyta</taxon>
        <taxon>Coscinodiscophyceae</taxon>
        <taxon>Rhizosoleniophycidae</taxon>
        <taxon>Rhizosoleniales</taxon>
        <taxon>Rhizosoleniaceae</taxon>
        <taxon>Proboscia</taxon>
    </lineage>
</organism>
<name>A0A6T8HV59_9STRA</name>
<keyword evidence="1" id="KW-1133">Transmembrane helix</keyword>
<keyword evidence="1" id="KW-0472">Membrane</keyword>
<sequence>MKTQAVCDVASSHLHRHSWSSTIKRLRNARRLSMVPFSVICLSFVAQVALLLTQHRDDYNHHAIKHIGVAITLKLVPHQVTKSVNQIFGGDELFSISPSDITPFSASTDNFLHSLEFKLSKLYLLGLCNFSII</sequence>
<reference evidence="3" key="1">
    <citation type="submission" date="2021-01" db="EMBL/GenBank/DDBJ databases">
        <authorList>
            <person name="Corre E."/>
            <person name="Pelletier E."/>
            <person name="Niang G."/>
            <person name="Scheremetjew M."/>
            <person name="Finn R."/>
            <person name="Kale V."/>
            <person name="Holt S."/>
            <person name="Cochrane G."/>
            <person name="Meng A."/>
            <person name="Brown T."/>
            <person name="Cohen L."/>
        </authorList>
    </citation>
    <scope>NUCLEOTIDE SEQUENCE</scope>
    <source>
        <strain evidence="3">CCAP1064/1</strain>
    </source>
</reference>
<gene>
    <name evidence="2" type="ORF">PINE0816_LOCUS6574</name>
    <name evidence="3" type="ORF">PINE0816_LOCUS6575</name>
</gene>
<protein>
    <submittedName>
        <fullName evidence="3">Uncharacterized protein</fullName>
    </submittedName>
</protein>